<proteinExistence type="predicted"/>
<keyword evidence="3" id="KW-1185">Reference proteome</keyword>
<gene>
    <name evidence="2" type="ORF">ITP53_22885</name>
</gene>
<dbReference type="EMBL" id="JADOGI010000068">
    <property type="protein sequence ID" value="MBF8188518.1"/>
    <property type="molecule type" value="Genomic_DNA"/>
</dbReference>
<feature type="region of interest" description="Disordered" evidence="1">
    <location>
        <begin position="1"/>
        <end position="40"/>
    </location>
</feature>
<protein>
    <submittedName>
        <fullName evidence="2">Uncharacterized protein</fullName>
    </submittedName>
</protein>
<accession>A0A931AAY7</accession>
<evidence type="ECO:0000256" key="1">
    <source>
        <dbReference type="SAM" id="MobiDB-lite"/>
    </source>
</evidence>
<dbReference type="RefSeq" id="WP_195897466.1">
    <property type="nucleotide sequence ID" value="NZ_JADOGI010000068.1"/>
</dbReference>
<organism evidence="2 3">
    <name type="scientific">Nonomuraea cypriaca</name>
    <dbReference type="NCBI Taxonomy" id="1187855"/>
    <lineage>
        <taxon>Bacteria</taxon>
        <taxon>Bacillati</taxon>
        <taxon>Actinomycetota</taxon>
        <taxon>Actinomycetes</taxon>
        <taxon>Streptosporangiales</taxon>
        <taxon>Streptosporangiaceae</taxon>
        <taxon>Nonomuraea</taxon>
    </lineage>
</organism>
<sequence>MEDHQGPSRVAATPMAGPLYERTPQTAPGNGAAAKQTEGKRRRACRVAGQIPQWIAFRQEVYALLCAYQAIRHLIATAAERHRLDPDRISFTRTVQAVRRHASDEAALSPL</sequence>
<dbReference type="AlphaFoldDB" id="A0A931AAY7"/>
<name>A0A931AAY7_9ACTN</name>
<evidence type="ECO:0000313" key="3">
    <source>
        <dbReference type="Proteomes" id="UP000605361"/>
    </source>
</evidence>
<dbReference type="Proteomes" id="UP000605361">
    <property type="component" value="Unassembled WGS sequence"/>
</dbReference>
<comment type="caution">
    <text evidence="2">The sequence shown here is derived from an EMBL/GenBank/DDBJ whole genome shotgun (WGS) entry which is preliminary data.</text>
</comment>
<evidence type="ECO:0000313" key="2">
    <source>
        <dbReference type="EMBL" id="MBF8188518.1"/>
    </source>
</evidence>
<reference evidence="2" key="1">
    <citation type="submission" date="2020-11" db="EMBL/GenBank/DDBJ databases">
        <title>Whole-genome analyses of Nonomuraea sp. K274.</title>
        <authorList>
            <person name="Veyisoglu A."/>
        </authorList>
    </citation>
    <scope>NUCLEOTIDE SEQUENCE</scope>
    <source>
        <strain evidence="2">K274</strain>
    </source>
</reference>